<dbReference type="EMBL" id="FNCJ01000003">
    <property type="protein sequence ID" value="SDG34254.1"/>
    <property type="molecule type" value="Genomic_DNA"/>
</dbReference>
<feature type="chain" id="PRO_5040783389" evidence="3">
    <location>
        <begin position="22"/>
        <end position="799"/>
    </location>
</feature>
<feature type="signal peptide" evidence="3">
    <location>
        <begin position="1"/>
        <end position="21"/>
    </location>
</feature>
<protein>
    <submittedName>
        <fullName evidence="4">Cellulose synthase subunit</fullName>
    </submittedName>
</protein>
<dbReference type="AlphaFoldDB" id="A0A1G7TGV6"/>
<reference evidence="4 5" key="1">
    <citation type="submission" date="2016-10" db="EMBL/GenBank/DDBJ databases">
        <authorList>
            <person name="de Groot N.N."/>
        </authorList>
    </citation>
    <scope>NUCLEOTIDE SEQUENCE [LARGE SCALE GENOMIC DNA]</scope>
    <source>
        <strain evidence="4 5">LMG 2247</strain>
    </source>
</reference>
<dbReference type="UniPathway" id="UPA00694"/>
<proteinExistence type="predicted"/>
<feature type="region of interest" description="Disordered" evidence="1">
    <location>
        <begin position="779"/>
        <end position="799"/>
    </location>
</feature>
<accession>A0A1G7TGV6</accession>
<sequence length="799" mass="82292">MYSICRAMSCALCTADACSFADNTDNKEPSHVRAQPIWRPDTPRLSHTAWPRAASALRMTALATLLAAPAAQAAPGDLAAAFAQLGQGRVESRTVSLADLGLREPLLLRAPDASQELYLPVPAGLPISGAALQIDGNYLRGDGGRTTMLLTLDGSPVVARSVGETQGDGSINIGVDGAPRPSGFVRVGMQWSSVLNDNFCTDQTAIGNLWRIAPTSRLTYQFDPSAIHDVRTAWSALPAAPVVLVGGKRLSAAGYDAAWRVEALLMRAGASPVTQLLPAVGDTVNLANLSVPAALQAVPAFAALAAGGQHKIANPAELGALLALAPAPGFAPSVVVADDTLRGSVNTALDALRAQVAGVSADAASAFDTWRSGTLGPLGAPLVAGEVRLAQVGGRAAVVVGDSKGVAALSRTWTPIDVSNRLVVHELEDAPNVSAGGTTDKLALSLVGGEPRSLDVLTSAAWEAHFDLAAASRNGKVPRKVVLDLAAAPASNRNAQTASIFFNGVLIGSQLLDTNGRAQRVVADIPVYALGATNLLRVVFQRQPEGGCQPRAQGYPAAVLPGSYLQLGEAPLGDDFTGMVVRFSGGADLLVPDAYLSDPLGSLPRVARVANAASVSPARATLTVVPDGQSAKAGNAFLAFDVALDSETAHASFAADRLTLTGRSGNVLADLSGLDKLGVIEVVRAGGAPGVVYRTLGADAPVLPATLASLHGDVALVDASGVLKQFDTQHEGAVPAIDDQRSWFIRHWISWVLPTVAIVLLLLLLAAARIARRHAAARSAAQTQPPADPANPADNQQQG</sequence>
<feature type="transmembrane region" description="Helical" evidence="2">
    <location>
        <begin position="748"/>
        <end position="768"/>
    </location>
</feature>
<name>A0A1G7TGV6_9BURK</name>
<evidence type="ECO:0000256" key="1">
    <source>
        <dbReference type="SAM" id="MobiDB-lite"/>
    </source>
</evidence>
<evidence type="ECO:0000313" key="5">
    <source>
        <dbReference type="Proteomes" id="UP000199706"/>
    </source>
</evidence>
<evidence type="ECO:0000313" key="4">
    <source>
        <dbReference type="EMBL" id="SDG34254.1"/>
    </source>
</evidence>
<keyword evidence="3" id="KW-0732">Signal</keyword>
<evidence type="ECO:0000256" key="2">
    <source>
        <dbReference type="SAM" id="Phobius"/>
    </source>
</evidence>
<keyword evidence="2" id="KW-1133">Transmembrane helix</keyword>
<dbReference type="Gene3D" id="2.60.120.260">
    <property type="entry name" value="Galactose-binding domain-like"/>
    <property type="match status" value="1"/>
</dbReference>
<gene>
    <name evidence="4" type="ORF">SAMN05216466_1037</name>
</gene>
<evidence type="ECO:0000256" key="3">
    <source>
        <dbReference type="SAM" id="SignalP"/>
    </source>
</evidence>
<keyword evidence="2" id="KW-0472">Membrane</keyword>
<keyword evidence="2" id="KW-0812">Transmembrane</keyword>
<dbReference type="Proteomes" id="UP000199706">
    <property type="component" value="Unassembled WGS sequence"/>
</dbReference>
<organism evidence="4 5">
    <name type="scientific">Paraburkholderia phenazinium</name>
    <dbReference type="NCBI Taxonomy" id="60549"/>
    <lineage>
        <taxon>Bacteria</taxon>
        <taxon>Pseudomonadati</taxon>
        <taxon>Pseudomonadota</taxon>
        <taxon>Betaproteobacteria</taxon>
        <taxon>Burkholderiales</taxon>
        <taxon>Burkholderiaceae</taxon>
        <taxon>Paraburkholderia</taxon>
    </lineage>
</organism>